<dbReference type="PRINTS" id="PR00111">
    <property type="entry name" value="ABHYDROLASE"/>
</dbReference>
<dbReference type="RefSeq" id="WP_352886886.1">
    <property type="nucleotide sequence ID" value="NZ_JBEPIJ010000001.1"/>
</dbReference>
<gene>
    <name evidence="2" type="ORF">ABSH63_01850</name>
</gene>
<feature type="domain" description="AB hydrolase-1" evidence="1">
    <location>
        <begin position="18"/>
        <end position="260"/>
    </location>
</feature>
<dbReference type="GO" id="GO:0016787">
    <property type="term" value="F:hydrolase activity"/>
    <property type="evidence" value="ECO:0007669"/>
    <property type="project" value="UniProtKB-KW"/>
</dbReference>
<dbReference type="Gene3D" id="3.40.50.1820">
    <property type="entry name" value="alpha/beta hydrolase"/>
    <property type="match status" value="1"/>
</dbReference>
<dbReference type="SUPFAM" id="SSF53474">
    <property type="entry name" value="alpha/beta-Hydrolases"/>
    <property type="match status" value="1"/>
</dbReference>
<comment type="caution">
    <text evidence="2">The sequence shown here is derived from an EMBL/GenBank/DDBJ whole genome shotgun (WGS) entry which is preliminary data.</text>
</comment>
<dbReference type="Proteomes" id="UP001465331">
    <property type="component" value="Unassembled WGS sequence"/>
</dbReference>
<dbReference type="InterPro" id="IPR000639">
    <property type="entry name" value="Epox_hydrolase-like"/>
</dbReference>
<reference evidence="2 3" key="1">
    <citation type="submission" date="2024-06" db="EMBL/GenBank/DDBJ databases">
        <authorList>
            <person name="Li Z."/>
            <person name="Jiang Y."/>
        </authorList>
    </citation>
    <scope>NUCLEOTIDE SEQUENCE [LARGE SCALE GENOMIC DNA]</scope>
    <source>
        <strain evidence="2 3">HSW-8</strain>
    </source>
</reference>
<organism evidence="2 3">
    <name type="scientific">Sinimarinibacterium thermocellulolyticum</name>
    <dbReference type="NCBI Taxonomy" id="3170016"/>
    <lineage>
        <taxon>Bacteria</taxon>
        <taxon>Pseudomonadati</taxon>
        <taxon>Pseudomonadota</taxon>
        <taxon>Gammaproteobacteria</taxon>
        <taxon>Nevskiales</taxon>
        <taxon>Nevskiaceae</taxon>
        <taxon>Sinimarinibacterium</taxon>
    </lineage>
</organism>
<dbReference type="InterPro" id="IPR050266">
    <property type="entry name" value="AB_hydrolase_sf"/>
</dbReference>
<protein>
    <submittedName>
        <fullName evidence="2">Alpha/beta hydrolase</fullName>
    </submittedName>
</protein>
<keyword evidence="3" id="KW-1185">Reference proteome</keyword>
<dbReference type="InterPro" id="IPR000073">
    <property type="entry name" value="AB_hydrolase_1"/>
</dbReference>
<dbReference type="Pfam" id="PF00561">
    <property type="entry name" value="Abhydrolase_1"/>
    <property type="match status" value="1"/>
</dbReference>
<dbReference type="PANTHER" id="PTHR43798">
    <property type="entry name" value="MONOACYLGLYCEROL LIPASE"/>
    <property type="match status" value="1"/>
</dbReference>
<accession>A0ABV2A672</accession>
<dbReference type="EMBL" id="JBEPIJ010000001">
    <property type="protein sequence ID" value="MES0872758.1"/>
    <property type="molecule type" value="Genomic_DNA"/>
</dbReference>
<keyword evidence="2" id="KW-0378">Hydrolase</keyword>
<evidence type="ECO:0000259" key="1">
    <source>
        <dbReference type="Pfam" id="PF00561"/>
    </source>
</evidence>
<dbReference type="PRINTS" id="PR00412">
    <property type="entry name" value="EPOXHYDRLASE"/>
</dbReference>
<evidence type="ECO:0000313" key="3">
    <source>
        <dbReference type="Proteomes" id="UP001465331"/>
    </source>
</evidence>
<sequence length="279" mass="30305">MSARPKLAAQQLGEGPDVVLIHGLATNRAFWYATAVALQDRYRVTIFDLRGHGYSERPASGYRPVDFAEDTLGLMDALHIRSAALVGHSYGGAAALEASGIAPHRVSHLVLVDARIARIQPLLRLHDTPVITEAEKEVAATHDADWAALPQVGYLFLEAAARMRLAGRLPQARDDFTPFGEGRGAARAARAWLDLLEHTSARAEFDTPGMTEEAIGALRMPVLLLYGALSRCVHSGRALRALLPQARYVEIAGAGHFFPLHRPQLVLDALRDFLAMPAS</sequence>
<name>A0ABV2A672_9GAMM</name>
<dbReference type="InterPro" id="IPR029058">
    <property type="entry name" value="AB_hydrolase_fold"/>
</dbReference>
<evidence type="ECO:0000313" key="2">
    <source>
        <dbReference type="EMBL" id="MES0872758.1"/>
    </source>
</evidence>
<proteinExistence type="predicted"/>
<dbReference type="PANTHER" id="PTHR43798:SF33">
    <property type="entry name" value="HYDROLASE, PUTATIVE (AFU_ORTHOLOGUE AFUA_2G14860)-RELATED"/>
    <property type="match status" value="1"/>
</dbReference>